<feature type="compositionally biased region" description="Basic and acidic residues" evidence="1">
    <location>
        <begin position="1"/>
        <end position="10"/>
    </location>
</feature>
<dbReference type="Bgee" id="ENSMMUG00000010499">
    <property type="expression patterns" value="Expressed in cerebellum and 21 other cell types or tissues"/>
</dbReference>
<dbReference type="HOGENOM" id="CLU_134497_1_0_1"/>
<dbReference type="Ensembl" id="ENSMMUT00000046313.3">
    <property type="protein sequence ID" value="ENSMMUP00000039355.2"/>
    <property type="gene ID" value="ENSMMUG00000010499.4"/>
</dbReference>
<dbReference type="AlphaFoldDB" id="F7B9A5"/>
<accession>F7B9A5</accession>
<dbReference type="Ensembl" id="ENSMMUT00000105624.1">
    <property type="protein sequence ID" value="ENSMMUP00000078718.1"/>
    <property type="gene ID" value="ENSMMUG00000010499.4"/>
</dbReference>
<dbReference type="InterPro" id="IPR042351">
    <property type="entry name" value="C3orf18-like"/>
</dbReference>
<evidence type="ECO:0000313" key="2">
    <source>
        <dbReference type="Ensembl" id="ENSMMUP00000039355.2"/>
    </source>
</evidence>
<dbReference type="GeneTree" id="ENSGT01030000240199"/>
<evidence type="ECO:0000313" key="4">
    <source>
        <dbReference type="VGNC" id="VGNC:70622"/>
    </source>
</evidence>
<reference evidence="2" key="4">
    <citation type="submission" date="2025-05" db="UniProtKB">
        <authorList>
            <consortium name="Ensembl"/>
        </authorList>
    </citation>
    <scope>IDENTIFICATION</scope>
    <source>
        <strain evidence="2">17573</strain>
    </source>
</reference>
<evidence type="ECO:0000313" key="3">
    <source>
        <dbReference type="Proteomes" id="UP000006718"/>
    </source>
</evidence>
<proteinExistence type="predicted"/>
<reference evidence="3" key="1">
    <citation type="journal article" date="2007" name="Science">
        <title>Evolutionary and biomedical insights from the rhesus macaque genome.</title>
        <authorList>
            <person name="Gibbs R.A."/>
            <person name="Rogers J."/>
            <person name="Katze M.G."/>
            <person name="Bumgarner R."/>
            <person name="Weinstock G.M."/>
            <person name="Mardis E.R."/>
            <person name="Remington K.A."/>
            <person name="Strausberg R.L."/>
            <person name="Venter J.C."/>
            <person name="Wilson R.K."/>
            <person name="Batzer M.A."/>
            <person name="Bustamante C.D."/>
            <person name="Eichler E.E."/>
            <person name="Hahn M.W."/>
            <person name="Hardison R.C."/>
            <person name="Makova K.D."/>
            <person name="Miller W."/>
            <person name="Milosavljevic A."/>
            <person name="Palermo R.E."/>
            <person name="Siepel A."/>
            <person name="Sikela J.M."/>
            <person name="Attaway T."/>
            <person name="Bell S."/>
            <person name="Bernard K.E."/>
            <person name="Buhay C.J."/>
            <person name="Chandrabose M.N."/>
            <person name="Dao M."/>
            <person name="Davis C."/>
            <person name="Delehaunty K.D."/>
            <person name="Ding Y."/>
            <person name="Dinh H.H."/>
            <person name="Dugan-Rocha S."/>
            <person name="Fulton L.A."/>
            <person name="Gabisi R.A."/>
            <person name="Garner T.T."/>
            <person name="Godfrey J."/>
            <person name="Hawes A.C."/>
            <person name="Hernandez J."/>
            <person name="Hines S."/>
            <person name="Holder M."/>
            <person name="Hume J."/>
            <person name="Jhangiani S.N."/>
            <person name="Joshi V."/>
            <person name="Khan Z.M."/>
            <person name="Kirkness E.F."/>
            <person name="Cree A."/>
            <person name="Fowler R.G."/>
            <person name="Lee S."/>
            <person name="Lewis L.R."/>
            <person name="Li Z."/>
            <person name="Liu Y.-S."/>
            <person name="Moore S.M."/>
            <person name="Muzny D."/>
            <person name="Nazareth L.V."/>
            <person name="Ngo D.N."/>
            <person name="Okwuonu G.O."/>
            <person name="Pai G."/>
            <person name="Parker D."/>
            <person name="Paul H.A."/>
            <person name="Pfannkoch C."/>
            <person name="Pohl C.S."/>
            <person name="Rogers Y.-H.C."/>
            <person name="Ruiz S.J."/>
            <person name="Sabo A."/>
            <person name="Santibanez J."/>
            <person name="Schneider B.W."/>
            <person name="Smith S.M."/>
            <person name="Sodergren E."/>
            <person name="Svatek A.F."/>
            <person name="Utterback T.R."/>
            <person name="Vattathil S."/>
            <person name="Warren W."/>
            <person name="White C.S."/>
            <person name="Chinwalla A.T."/>
            <person name="Feng Y."/>
            <person name="Halpern A.L."/>
            <person name="Hillier L.W."/>
            <person name="Huang X."/>
            <person name="Minx P."/>
            <person name="Nelson J.O."/>
            <person name="Pepin K.H."/>
            <person name="Qin X."/>
            <person name="Sutton G.G."/>
            <person name="Venter E."/>
            <person name="Walenz B.P."/>
            <person name="Wallis J.W."/>
            <person name="Worley K.C."/>
            <person name="Yang S.-P."/>
            <person name="Jones S.M."/>
            <person name="Marra M.A."/>
            <person name="Rocchi M."/>
            <person name="Schein J.E."/>
            <person name="Baertsch R."/>
            <person name="Clarke L."/>
            <person name="Csuros M."/>
            <person name="Glasscock J."/>
            <person name="Harris R.A."/>
            <person name="Havlak P."/>
            <person name="Jackson A.R."/>
            <person name="Jiang H."/>
            <person name="Liu Y."/>
            <person name="Messina D.N."/>
            <person name="Shen Y."/>
            <person name="Song H.X.-Z."/>
            <person name="Wylie T."/>
            <person name="Zhang L."/>
            <person name="Birney E."/>
            <person name="Han K."/>
            <person name="Konkel M.K."/>
            <person name="Lee J."/>
            <person name="Smit A.F.A."/>
            <person name="Ullmer B."/>
            <person name="Wang H."/>
            <person name="Xing J."/>
            <person name="Burhans R."/>
            <person name="Cheng Z."/>
            <person name="Karro J.E."/>
            <person name="Ma J."/>
            <person name="Raney B."/>
            <person name="She X."/>
            <person name="Cox M.J."/>
            <person name="Demuth J.P."/>
            <person name="Dumas L.J."/>
            <person name="Han S.-G."/>
            <person name="Hopkins J."/>
            <person name="Karimpour-Fard A."/>
            <person name="Kim Y.H."/>
            <person name="Pollack J.R."/>
            <person name="Vinar T."/>
            <person name="Addo-Quaye C."/>
            <person name="Degenhardt J."/>
            <person name="Denby A."/>
            <person name="Hubisz M.J."/>
            <person name="Indap A."/>
            <person name="Kosiol C."/>
            <person name="Lahn B.T."/>
            <person name="Lawson H.A."/>
            <person name="Marklein A."/>
            <person name="Nielsen R."/>
            <person name="Vallender E.J."/>
            <person name="Clark A.G."/>
            <person name="Ferguson B."/>
            <person name="Hernandez R.D."/>
            <person name="Hirani K."/>
            <person name="Kehrer-Sawatzki H."/>
            <person name="Kolb J."/>
            <person name="Patil S."/>
            <person name="Pu L.-L."/>
            <person name="Ren Y."/>
            <person name="Smith D.G."/>
            <person name="Wheeler D.A."/>
            <person name="Schenck I."/>
            <person name="Ball E.V."/>
            <person name="Chen R."/>
            <person name="Cooper D.N."/>
            <person name="Giardine B."/>
            <person name="Hsu F."/>
            <person name="Kent W.J."/>
            <person name="Lesk A."/>
            <person name="Nelson D.L."/>
            <person name="O'brien W.E."/>
            <person name="Pruefer K."/>
            <person name="Stenson P.D."/>
            <person name="Wallace J.C."/>
            <person name="Ke H."/>
            <person name="Liu X.-M."/>
            <person name="Wang P."/>
            <person name="Xiang A.P."/>
            <person name="Yang F."/>
            <person name="Barber G.P."/>
            <person name="Haussler D."/>
            <person name="Karolchik D."/>
            <person name="Kern A.D."/>
            <person name="Kuhn R.M."/>
            <person name="Smith K.E."/>
            <person name="Zwieg A.S."/>
        </authorList>
    </citation>
    <scope>NUCLEOTIDE SEQUENCE [LARGE SCALE GENOMIC DNA]</scope>
    <source>
        <strain evidence="3">17573</strain>
    </source>
</reference>
<dbReference type="PANTHER" id="PTHR15868">
    <property type="entry name" value="SIMILAR TO RIKEN CDNA 6430571L13 GENE, SIMILAR TO G20 PROTEIN"/>
    <property type="match status" value="1"/>
</dbReference>
<sequence length="167" mass="18361">MGPEKPRDGAETAQYARMQEKDSLYPGPIHTTEGPGGLPATHPWQPDVTGAKLGWELRGKEVGEQKWKDAAPQTCREASCMCMSVPMGRRACPSTEGRMRLSTLAPPSKSTCTPWYVAEHQGRLSSLPSVFRDCWEEGSMHGRVSLSTALLHWAHLLLKTAPCLGLY</sequence>
<dbReference type="eggNOG" id="ENOG502RZ00">
    <property type="taxonomic scope" value="Eukaryota"/>
</dbReference>
<evidence type="ECO:0000256" key="1">
    <source>
        <dbReference type="SAM" id="MobiDB-lite"/>
    </source>
</evidence>
<protein>
    <submittedName>
        <fullName evidence="2">Chromosome 2 C3orf18 homolog</fullName>
    </submittedName>
</protein>
<dbReference type="Proteomes" id="UP000006718">
    <property type="component" value="Chromosome 2"/>
</dbReference>
<dbReference type="Ensembl" id="ENSMMUT00000087334.1">
    <property type="protein sequence ID" value="ENSMMUP00000071590.1"/>
    <property type="gene ID" value="ENSMMUG00000010499.4"/>
</dbReference>
<gene>
    <name evidence="2 4" type="primary">C2H3orf18</name>
</gene>
<dbReference type="VGNC" id="VGNC:70622">
    <property type="gene designation" value="C2H3orf18"/>
</dbReference>
<dbReference type="VEuPathDB" id="HostDB:ENSMMUG00000010499"/>
<organism evidence="2 3">
    <name type="scientific">Macaca mulatta</name>
    <name type="common">Rhesus macaque</name>
    <dbReference type="NCBI Taxonomy" id="9544"/>
    <lineage>
        <taxon>Eukaryota</taxon>
        <taxon>Metazoa</taxon>
        <taxon>Chordata</taxon>
        <taxon>Craniata</taxon>
        <taxon>Vertebrata</taxon>
        <taxon>Euteleostomi</taxon>
        <taxon>Mammalia</taxon>
        <taxon>Eutheria</taxon>
        <taxon>Euarchontoglires</taxon>
        <taxon>Primates</taxon>
        <taxon>Haplorrhini</taxon>
        <taxon>Catarrhini</taxon>
        <taxon>Cercopithecidae</taxon>
        <taxon>Cercopithecinae</taxon>
        <taxon>Macaca</taxon>
    </lineage>
</organism>
<reference evidence="2" key="2">
    <citation type="submission" date="2018-06" db="EMBL/GenBank/DDBJ databases">
        <authorList>
            <person name="Dutcher S."/>
            <person name="Fulton R."/>
            <person name="Lindsay T."/>
        </authorList>
    </citation>
    <scope>NUCLEOTIDE SEQUENCE [LARGE SCALE GENOMIC DNA]</scope>
    <source>
        <strain evidence="2">17573</strain>
    </source>
</reference>
<keyword evidence="3" id="KW-1185">Reference proteome</keyword>
<reference evidence="2" key="3">
    <citation type="submission" date="2019-01" db="EMBL/GenBank/DDBJ databases">
        <authorList>
            <person name="Graves T."/>
            <person name="Eichler E.E."/>
            <person name="Wilson R.K."/>
        </authorList>
    </citation>
    <scope>NUCLEOTIDE SEQUENCE [LARGE SCALE GENOMIC DNA]</scope>
    <source>
        <strain evidence="2">17573</strain>
    </source>
</reference>
<dbReference type="Ensembl" id="ENSMMUT00000084810.1">
    <property type="protein sequence ID" value="ENSMMUP00000066935.1"/>
    <property type="gene ID" value="ENSMMUG00000010499.4"/>
</dbReference>
<feature type="region of interest" description="Disordered" evidence="1">
    <location>
        <begin position="1"/>
        <end position="43"/>
    </location>
</feature>
<dbReference type="PANTHER" id="PTHR15868:SF0">
    <property type="entry name" value="SIMILAR TO RIKEN CDNA 6430571L13 GENE_ SIMILAR TO G20 PROTEIN"/>
    <property type="match status" value="1"/>
</dbReference>
<dbReference type="Ensembl" id="ENSMMUT00000086242.1">
    <property type="protein sequence ID" value="ENSMMUP00000070628.1"/>
    <property type="gene ID" value="ENSMMUG00000010499.4"/>
</dbReference>
<name>F7B9A5_MACMU</name>